<dbReference type="RefSeq" id="WP_251417593.1">
    <property type="nucleotide sequence ID" value="NZ_JAMQGM010000044.1"/>
</dbReference>
<comment type="function">
    <text evidence="4">Bifunctional enzyme that catalyzes the enolization of 2,3-diketo-5-methylthiopentyl-1-phosphate (DK-MTP-1-P) into the intermediate 2-hydroxy-3-keto-5-methylthiopentenyl-1-phosphate (HK-MTPenyl-1-P), which is then dephosphorylated to form the acireductone 1,2-dihydroxy-3-keto-5-methylthiopentene (DHK-MTPene).</text>
</comment>
<dbReference type="SFLD" id="SFLDG01133">
    <property type="entry name" value="C1.5.4:_Enolase-phosphatase_Li"/>
    <property type="match status" value="1"/>
</dbReference>
<sequence>MNGAVVLDIEGTTSAAAHVKNLLFPYARKRLADWVNDRGHEPRVKAALDEARELIREHSVRQSGDQAELVRVLEQWSDEDRKVTPLKTLQGMIWSEGYARGDLQGHIYPDSVQAIQTWRVSGTPLFIYSSGSVLAQQQWFTHTPYGDLTGHLAGYFDTETAGPKRETASYHAIAKCIDVQPQLILFVSDSRQELDAARRAQWRTGWVKRPQEDPSPESSDHATYPDLLSVARRETS</sequence>
<evidence type="ECO:0000313" key="6">
    <source>
        <dbReference type="EMBL" id="MCM2579601.1"/>
    </source>
</evidence>
<feature type="region of interest" description="Disordered" evidence="5">
    <location>
        <begin position="206"/>
        <end position="236"/>
    </location>
</feature>
<keyword evidence="7" id="KW-1185">Reference proteome</keyword>
<evidence type="ECO:0000256" key="5">
    <source>
        <dbReference type="SAM" id="MobiDB-lite"/>
    </source>
</evidence>
<dbReference type="CDD" id="cd01629">
    <property type="entry name" value="HAD_EP"/>
    <property type="match status" value="1"/>
</dbReference>
<keyword evidence="4" id="KW-0479">Metal-binding</keyword>
<dbReference type="InterPro" id="IPR023943">
    <property type="entry name" value="Enolase-ppase_E1"/>
</dbReference>
<comment type="subunit">
    <text evidence="4">Monomer.</text>
</comment>
<dbReference type="InterPro" id="IPR023214">
    <property type="entry name" value="HAD_sf"/>
</dbReference>
<dbReference type="Proteomes" id="UP001167160">
    <property type="component" value="Unassembled WGS sequence"/>
</dbReference>
<keyword evidence="1 4" id="KW-0028">Amino-acid biosynthesis</keyword>
<evidence type="ECO:0000256" key="4">
    <source>
        <dbReference type="HAMAP-Rule" id="MF_01681"/>
    </source>
</evidence>
<dbReference type="GO" id="GO:0043874">
    <property type="term" value="F:acireductone synthase activity"/>
    <property type="evidence" value="ECO:0007669"/>
    <property type="project" value="UniProtKB-EC"/>
</dbReference>
<dbReference type="HAMAP" id="MF_01681">
    <property type="entry name" value="Salvage_MtnC"/>
    <property type="match status" value="1"/>
</dbReference>
<comment type="pathway">
    <text evidence="4">Amino-acid biosynthesis; L-methionine biosynthesis via salvage pathway; L-methionine from S-methyl-5-thio-alpha-D-ribose 1-phosphate: step 3/6.</text>
</comment>
<dbReference type="NCBIfam" id="TIGR01691">
    <property type="entry name" value="enolase-ppase"/>
    <property type="match status" value="1"/>
</dbReference>
<reference evidence="6" key="1">
    <citation type="journal article" date="2023" name="Int. J. Syst. Evol. Microbiol.">
        <title>Streptomyces meridianus sp. nov. isolated from brackish water of the Tagus estuary in Alcochete, Portugal.</title>
        <authorList>
            <person name="Santos J.D.N."/>
            <person name="Klimek D."/>
            <person name="Calusinska M."/>
            <person name="Lobo Da Cunha A."/>
            <person name="Catita J."/>
            <person name="Goncalves H."/>
            <person name="Gonzalez I."/>
            <person name="Reyes F."/>
            <person name="Lage O.M."/>
        </authorList>
    </citation>
    <scope>NUCLEOTIDE SEQUENCE</scope>
    <source>
        <strain evidence="6">MTZ3.1</strain>
    </source>
</reference>
<comment type="catalytic activity">
    <reaction evidence="4">
        <text>5-methylsulfanyl-2,3-dioxopentyl phosphate + H2O = 1,2-dihydroxy-5-(methylsulfanyl)pent-1-en-3-one + phosphate</text>
        <dbReference type="Rhea" id="RHEA:21700"/>
        <dbReference type="ChEBI" id="CHEBI:15377"/>
        <dbReference type="ChEBI" id="CHEBI:43474"/>
        <dbReference type="ChEBI" id="CHEBI:49252"/>
        <dbReference type="ChEBI" id="CHEBI:58828"/>
        <dbReference type="EC" id="3.1.3.77"/>
    </reaction>
</comment>
<keyword evidence="3 4" id="KW-0486">Methionine biosynthesis</keyword>
<comment type="pathway">
    <text evidence="4">Amino-acid biosynthesis; L-methionine biosynthesis via salvage pathway; L-methionine from S-methyl-5-thio-alpha-D-ribose 1-phosphate: step 4/6.</text>
</comment>
<accession>A0ABT0XAP5</accession>
<dbReference type="SFLD" id="SFLDS00003">
    <property type="entry name" value="Haloacid_Dehalogenase"/>
    <property type="match status" value="1"/>
</dbReference>
<dbReference type="EC" id="3.1.3.77" evidence="4"/>
<comment type="similarity">
    <text evidence="4">Belongs to the HAD-like hydrolase superfamily. MasA/MtnC family.</text>
</comment>
<keyword evidence="2 4" id="KW-0378">Hydrolase</keyword>
<dbReference type="Gene3D" id="1.10.720.60">
    <property type="match status" value="1"/>
</dbReference>
<protein>
    <recommendedName>
        <fullName evidence="4">Enolase-phosphatase E1</fullName>
        <ecNumber evidence="4">3.1.3.77</ecNumber>
    </recommendedName>
    <alternativeName>
        <fullName evidence="4">2,3-diketo-5-methylthio-1-phosphopentane phosphatase</fullName>
    </alternativeName>
</protein>
<evidence type="ECO:0000256" key="2">
    <source>
        <dbReference type="ARBA" id="ARBA00022801"/>
    </source>
</evidence>
<proteinExistence type="inferred from homology"/>
<evidence type="ECO:0000256" key="1">
    <source>
        <dbReference type="ARBA" id="ARBA00022605"/>
    </source>
</evidence>
<organism evidence="6 7">
    <name type="scientific">Streptomyces meridianus</name>
    <dbReference type="NCBI Taxonomy" id="2938945"/>
    <lineage>
        <taxon>Bacteria</taxon>
        <taxon>Bacillati</taxon>
        <taxon>Actinomycetota</taxon>
        <taxon>Actinomycetes</taxon>
        <taxon>Kitasatosporales</taxon>
        <taxon>Streptomycetaceae</taxon>
        <taxon>Streptomyces</taxon>
    </lineage>
</organism>
<dbReference type="SUPFAM" id="SSF56784">
    <property type="entry name" value="HAD-like"/>
    <property type="match status" value="1"/>
</dbReference>
<evidence type="ECO:0000256" key="3">
    <source>
        <dbReference type="ARBA" id="ARBA00023167"/>
    </source>
</evidence>
<dbReference type="SFLD" id="SFLDG01129">
    <property type="entry name" value="C1.5:_HAD__Beta-PGM__Phosphata"/>
    <property type="match status" value="1"/>
</dbReference>
<dbReference type="PANTHER" id="PTHR20371:SF1">
    <property type="entry name" value="ENOLASE-PHOSPHATASE E1"/>
    <property type="match status" value="1"/>
</dbReference>
<dbReference type="EMBL" id="JAMQGM010000044">
    <property type="protein sequence ID" value="MCM2579601.1"/>
    <property type="molecule type" value="Genomic_DNA"/>
</dbReference>
<dbReference type="PANTHER" id="PTHR20371">
    <property type="entry name" value="ENOLASE-PHOSPHATASE E1"/>
    <property type="match status" value="1"/>
</dbReference>
<keyword evidence="4" id="KW-0460">Magnesium</keyword>
<comment type="cofactor">
    <cofactor evidence="4">
        <name>Mg(2+)</name>
        <dbReference type="ChEBI" id="CHEBI:18420"/>
    </cofactor>
    <text evidence="4">Binds 1 Mg(2+) ion per subunit.</text>
</comment>
<dbReference type="Pfam" id="PF00702">
    <property type="entry name" value="Hydrolase"/>
    <property type="match status" value="1"/>
</dbReference>
<dbReference type="InterPro" id="IPR036412">
    <property type="entry name" value="HAD-like_sf"/>
</dbReference>
<gene>
    <name evidence="4 6" type="primary">mtnC</name>
    <name evidence="6" type="ORF">M1E25_19980</name>
</gene>
<dbReference type="Gene3D" id="3.40.50.1000">
    <property type="entry name" value="HAD superfamily/HAD-like"/>
    <property type="match status" value="1"/>
</dbReference>
<name>A0ABT0XAP5_9ACTN</name>
<evidence type="ECO:0000313" key="7">
    <source>
        <dbReference type="Proteomes" id="UP001167160"/>
    </source>
</evidence>
<comment type="caution">
    <text evidence="6">The sequence shown here is derived from an EMBL/GenBank/DDBJ whole genome shotgun (WGS) entry which is preliminary data.</text>
</comment>